<dbReference type="PANTHER" id="PTHR33223">
    <property type="entry name" value="CCHC-TYPE DOMAIN-CONTAINING PROTEIN"/>
    <property type="match status" value="1"/>
</dbReference>
<keyword evidence="2" id="KW-0695">RNA-directed DNA polymerase</keyword>
<accession>A0ABQ5DK73</accession>
<keyword evidence="2" id="KW-0808">Transferase</keyword>
<reference evidence="2" key="2">
    <citation type="submission" date="2022-01" db="EMBL/GenBank/DDBJ databases">
        <authorList>
            <person name="Yamashiro T."/>
            <person name="Shiraishi A."/>
            <person name="Satake H."/>
            <person name="Nakayama K."/>
        </authorList>
    </citation>
    <scope>NUCLEOTIDE SEQUENCE</scope>
</reference>
<evidence type="ECO:0000313" key="3">
    <source>
        <dbReference type="Proteomes" id="UP001151760"/>
    </source>
</evidence>
<keyword evidence="2" id="KW-0548">Nucleotidyltransferase</keyword>
<dbReference type="Pfam" id="PF03732">
    <property type="entry name" value="Retrotrans_gag"/>
    <property type="match status" value="1"/>
</dbReference>
<name>A0ABQ5DK73_9ASTR</name>
<reference evidence="2" key="1">
    <citation type="journal article" date="2022" name="Int. J. Mol. Sci.">
        <title>Draft Genome of Tanacetum Coccineum: Genomic Comparison of Closely Related Tanacetum-Family Plants.</title>
        <authorList>
            <person name="Yamashiro T."/>
            <person name="Shiraishi A."/>
            <person name="Nakayama K."/>
            <person name="Satake H."/>
        </authorList>
    </citation>
    <scope>NUCLEOTIDE SEQUENCE</scope>
</reference>
<dbReference type="Proteomes" id="UP001151760">
    <property type="component" value="Unassembled WGS sequence"/>
</dbReference>
<comment type="caution">
    <text evidence="2">The sequence shown here is derived from an EMBL/GenBank/DDBJ whole genome shotgun (WGS) entry which is preliminary data.</text>
</comment>
<organism evidence="2 3">
    <name type="scientific">Tanacetum coccineum</name>
    <dbReference type="NCBI Taxonomy" id="301880"/>
    <lineage>
        <taxon>Eukaryota</taxon>
        <taxon>Viridiplantae</taxon>
        <taxon>Streptophyta</taxon>
        <taxon>Embryophyta</taxon>
        <taxon>Tracheophyta</taxon>
        <taxon>Spermatophyta</taxon>
        <taxon>Magnoliopsida</taxon>
        <taxon>eudicotyledons</taxon>
        <taxon>Gunneridae</taxon>
        <taxon>Pentapetalae</taxon>
        <taxon>asterids</taxon>
        <taxon>campanulids</taxon>
        <taxon>Asterales</taxon>
        <taxon>Asteraceae</taxon>
        <taxon>Asteroideae</taxon>
        <taxon>Anthemideae</taxon>
        <taxon>Anthemidinae</taxon>
        <taxon>Tanacetum</taxon>
    </lineage>
</organism>
<gene>
    <name evidence="2" type="ORF">Tco_0939158</name>
</gene>
<dbReference type="EMBL" id="BQNB010015375">
    <property type="protein sequence ID" value="GJT39293.1"/>
    <property type="molecule type" value="Genomic_DNA"/>
</dbReference>
<dbReference type="InterPro" id="IPR005162">
    <property type="entry name" value="Retrotrans_gag_dom"/>
</dbReference>
<evidence type="ECO:0000313" key="2">
    <source>
        <dbReference type="EMBL" id="GJT39293.1"/>
    </source>
</evidence>
<proteinExistence type="predicted"/>
<feature type="domain" description="Retrotransposon gag" evidence="1">
    <location>
        <begin position="1"/>
        <end position="67"/>
    </location>
</feature>
<evidence type="ECO:0000259" key="1">
    <source>
        <dbReference type="Pfam" id="PF03732"/>
    </source>
</evidence>
<protein>
    <submittedName>
        <fullName evidence="2">Reverse transcriptase domain-containing protein</fullName>
    </submittedName>
</protein>
<keyword evidence="3" id="KW-1185">Reference proteome</keyword>
<dbReference type="GO" id="GO:0003964">
    <property type="term" value="F:RNA-directed DNA polymerase activity"/>
    <property type="evidence" value="ECO:0007669"/>
    <property type="project" value="UniProtKB-KW"/>
</dbReference>
<dbReference type="PANTHER" id="PTHR33223:SF11">
    <property type="entry name" value="ELEMENT PROTEIN, PUTATIVE-RELATED"/>
    <property type="match status" value="1"/>
</dbReference>
<sequence>MRRAFISRFFPPSLFNRLLLEIRNFSQTICESLTYAWLRLKNMLRKCHGHGITKGAIIQIFYHGLDEPTQGMLNETAGGIFLYKSPNQAFQFLKDKVLFKPDWSTKSQNEHHQKSVAFADGNNKAIDSQSTQTIKLPILQPGEYALWKMRMEQYLQCIDYTLWKFIENGNAPIVTKTVDDKETVIPPISVEKKAQRRAELKARSTLLIAIPNEHQLKFNSYKDAKTLM</sequence>